<keyword evidence="3" id="KW-1185">Reference proteome</keyword>
<gene>
    <name evidence="2" type="ORF">FA13DRAFT_1726422</name>
</gene>
<sequence>MFSSLTSWFPGRGNGAPDPSSSHDQTQTPPSRRPYTRDSDDDGDDNRSIGSDLPPSDDDDDGNRTRPYVPPWRDGARSHRHGTGGGRVREPSRNTRAPSRRHDQGPLVQAVLRIPPPPMAPMCIVCNVRPAFVHPATGKQYPTCGTTCGDKLSSFCEICFAKPRNGTYTTCGMTCAKELKTQKASCIQCKARPKLVGGNGKGYLYCGKTCRDAARAGVPPAAPKSKRAQKPSIFQGPNPGAARTSATPARGAF</sequence>
<name>A0A4Y7TT61_COPMI</name>
<proteinExistence type="predicted"/>
<dbReference type="AlphaFoldDB" id="A0A4Y7TT61"/>
<reference evidence="2 3" key="1">
    <citation type="journal article" date="2019" name="Nat. Ecol. Evol.">
        <title>Megaphylogeny resolves global patterns of mushroom evolution.</title>
        <authorList>
            <person name="Varga T."/>
            <person name="Krizsan K."/>
            <person name="Foldi C."/>
            <person name="Dima B."/>
            <person name="Sanchez-Garcia M."/>
            <person name="Sanchez-Ramirez S."/>
            <person name="Szollosi G.J."/>
            <person name="Szarkandi J.G."/>
            <person name="Papp V."/>
            <person name="Albert L."/>
            <person name="Andreopoulos W."/>
            <person name="Angelini C."/>
            <person name="Antonin V."/>
            <person name="Barry K.W."/>
            <person name="Bougher N.L."/>
            <person name="Buchanan P."/>
            <person name="Buyck B."/>
            <person name="Bense V."/>
            <person name="Catcheside P."/>
            <person name="Chovatia M."/>
            <person name="Cooper J."/>
            <person name="Damon W."/>
            <person name="Desjardin D."/>
            <person name="Finy P."/>
            <person name="Geml J."/>
            <person name="Haridas S."/>
            <person name="Hughes K."/>
            <person name="Justo A."/>
            <person name="Karasinski D."/>
            <person name="Kautmanova I."/>
            <person name="Kiss B."/>
            <person name="Kocsube S."/>
            <person name="Kotiranta H."/>
            <person name="LaButti K.M."/>
            <person name="Lechner B.E."/>
            <person name="Liimatainen K."/>
            <person name="Lipzen A."/>
            <person name="Lukacs Z."/>
            <person name="Mihaltcheva S."/>
            <person name="Morgado L.N."/>
            <person name="Niskanen T."/>
            <person name="Noordeloos M.E."/>
            <person name="Ohm R.A."/>
            <person name="Ortiz-Santana B."/>
            <person name="Ovrebo C."/>
            <person name="Racz N."/>
            <person name="Riley R."/>
            <person name="Savchenko A."/>
            <person name="Shiryaev A."/>
            <person name="Soop K."/>
            <person name="Spirin V."/>
            <person name="Szebenyi C."/>
            <person name="Tomsovsky M."/>
            <person name="Tulloss R.E."/>
            <person name="Uehling J."/>
            <person name="Grigoriev I.V."/>
            <person name="Vagvolgyi C."/>
            <person name="Papp T."/>
            <person name="Martin F.M."/>
            <person name="Miettinen O."/>
            <person name="Hibbett D.S."/>
            <person name="Nagy L.G."/>
        </authorList>
    </citation>
    <scope>NUCLEOTIDE SEQUENCE [LARGE SCALE GENOMIC DNA]</scope>
    <source>
        <strain evidence="2 3">FP101781</strain>
    </source>
</reference>
<protein>
    <submittedName>
        <fullName evidence="2">Uncharacterized protein</fullName>
    </submittedName>
</protein>
<dbReference type="EMBL" id="QPFP01000004">
    <property type="protein sequence ID" value="TEB37350.1"/>
    <property type="molecule type" value="Genomic_DNA"/>
</dbReference>
<evidence type="ECO:0000256" key="1">
    <source>
        <dbReference type="SAM" id="MobiDB-lite"/>
    </source>
</evidence>
<evidence type="ECO:0000313" key="3">
    <source>
        <dbReference type="Proteomes" id="UP000298030"/>
    </source>
</evidence>
<dbReference type="Proteomes" id="UP000298030">
    <property type="component" value="Unassembled WGS sequence"/>
</dbReference>
<feature type="region of interest" description="Disordered" evidence="1">
    <location>
        <begin position="1"/>
        <end position="103"/>
    </location>
</feature>
<accession>A0A4Y7TT61</accession>
<feature type="compositionally biased region" description="Polar residues" evidence="1">
    <location>
        <begin position="19"/>
        <end position="30"/>
    </location>
</feature>
<comment type="caution">
    <text evidence="2">The sequence shown here is derived from an EMBL/GenBank/DDBJ whole genome shotgun (WGS) entry which is preliminary data.</text>
</comment>
<organism evidence="2 3">
    <name type="scientific">Coprinellus micaceus</name>
    <name type="common">Glistening ink-cap mushroom</name>
    <name type="synonym">Coprinus micaceus</name>
    <dbReference type="NCBI Taxonomy" id="71717"/>
    <lineage>
        <taxon>Eukaryota</taxon>
        <taxon>Fungi</taxon>
        <taxon>Dikarya</taxon>
        <taxon>Basidiomycota</taxon>
        <taxon>Agaricomycotina</taxon>
        <taxon>Agaricomycetes</taxon>
        <taxon>Agaricomycetidae</taxon>
        <taxon>Agaricales</taxon>
        <taxon>Agaricineae</taxon>
        <taxon>Psathyrellaceae</taxon>
        <taxon>Coprinellus</taxon>
    </lineage>
</organism>
<feature type="region of interest" description="Disordered" evidence="1">
    <location>
        <begin position="218"/>
        <end position="253"/>
    </location>
</feature>
<evidence type="ECO:0000313" key="2">
    <source>
        <dbReference type="EMBL" id="TEB37350.1"/>
    </source>
</evidence>